<accession>A0A177YAG9</accession>
<dbReference type="RefSeq" id="WP_068429518.1">
    <property type="nucleotide sequence ID" value="NZ_LVHI01000026.1"/>
</dbReference>
<dbReference type="EMBL" id="LVHI01000026">
    <property type="protein sequence ID" value="OAK52098.1"/>
    <property type="molecule type" value="Genomic_DNA"/>
</dbReference>
<proteinExistence type="predicted"/>
<feature type="domain" description="Carboxymuconolactone decarboxylase-like" evidence="1">
    <location>
        <begin position="46"/>
        <end position="122"/>
    </location>
</feature>
<dbReference type="PANTHER" id="PTHR34846:SF5">
    <property type="entry name" value="CARBOXYMUCONOLACTONE DECARBOXYLASE-LIKE DOMAIN-CONTAINING PROTEIN"/>
    <property type="match status" value="1"/>
</dbReference>
<dbReference type="Pfam" id="PF02627">
    <property type="entry name" value="CMD"/>
    <property type="match status" value="1"/>
</dbReference>
<gene>
    <name evidence="2" type="ORF">A3K89_25090</name>
</gene>
<sequence>MSTPRIPTGSFKQLGPINWVLCRVLSKVAGTPDAHLFSTVGRAKGLFRGWLIFSGRMMPGGRIPPKETELVINRIAYLRDCGYEMDHHSRIGRRFGVTAELLALVHEGPTAEGLSPKHRVILTATDELLDTKDLSDPTWKALSQEFDERQMIEFLFLVAQYDGLATTIGTLRVERDF</sequence>
<evidence type="ECO:0000259" key="1">
    <source>
        <dbReference type="Pfam" id="PF02627"/>
    </source>
</evidence>
<keyword evidence="3" id="KW-1185">Reference proteome</keyword>
<dbReference type="InterPro" id="IPR029032">
    <property type="entry name" value="AhpD-like"/>
</dbReference>
<evidence type="ECO:0000313" key="2">
    <source>
        <dbReference type="EMBL" id="OAK52098.1"/>
    </source>
</evidence>
<name>A0A177YAG9_9NOCA</name>
<dbReference type="SUPFAM" id="SSF69118">
    <property type="entry name" value="AhpD-like"/>
    <property type="match status" value="1"/>
</dbReference>
<evidence type="ECO:0000313" key="3">
    <source>
        <dbReference type="Proteomes" id="UP000077519"/>
    </source>
</evidence>
<reference evidence="2 3" key="1">
    <citation type="submission" date="2016-03" db="EMBL/GenBank/DDBJ databases">
        <title>Genome sequence of Rhodococcus kyotonensis KB10.</title>
        <authorList>
            <person name="Jeong H."/>
            <person name="Hong C.E."/>
            <person name="Jo S.H."/>
            <person name="Park J.M."/>
        </authorList>
    </citation>
    <scope>NUCLEOTIDE SEQUENCE [LARGE SCALE GENOMIC DNA]</scope>
    <source>
        <strain evidence="2 3">KB10</strain>
    </source>
</reference>
<dbReference type="PANTHER" id="PTHR34846">
    <property type="entry name" value="4-CARBOXYMUCONOLACTONE DECARBOXYLASE FAMILY PROTEIN (AFU_ORTHOLOGUE AFUA_6G11590)"/>
    <property type="match status" value="1"/>
</dbReference>
<dbReference type="InterPro" id="IPR003779">
    <property type="entry name" value="CMD-like"/>
</dbReference>
<dbReference type="GO" id="GO:0051920">
    <property type="term" value="F:peroxiredoxin activity"/>
    <property type="evidence" value="ECO:0007669"/>
    <property type="project" value="InterPro"/>
</dbReference>
<dbReference type="AlphaFoldDB" id="A0A177YAG9"/>
<organism evidence="2 3">
    <name type="scientific">Rhodococcoides kyotonense</name>
    <dbReference type="NCBI Taxonomy" id="398843"/>
    <lineage>
        <taxon>Bacteria</taxon>
        <taxon>Bacillati</taxon>
        <taxon>Actinomycetota</taxon>
        <taxon>Actinomycetes</taxon>
        <taxon>Mycobacteriales</taxon>
        <taxon>Nocardiaceae</taxon>
        <taxon>Rhodococcoides</taxon>
    </lineage>
</organism>
<dbReference type="Proteomes" id="UP000077519">
    <property type="component" value="Unassembled WGS sequence"/>
</dbReference>
<dbReference type="Gene3D" id="1.20.1290.10">
    <property type="entry name" value="AhpD-like"/>
    <property type="match status" value="1"/>
</dbReference>
<protein>
    <submittedName>
        <fullName evidence="2">4-carboxymuconolactone decarboxylase</fullName>
    </submittedName>
</protein>
<comment type="caution">
    <text evidence="2">The sequence shown here is derived from an EMBL/GenBank/DDBJ whole genome shotgun (WGS) entry which is preliminary data.</text>
</comment>